<evidence type="ECO:0000313" key="7">
    <source>
        <dbReference type="Proteomes" id="UP000092389"/>
    </source>
</evidence>
<evidence type="ECO:0000256" key="2">
    <source>
        <dbReference type="ARBA" id="ARBA00023125"/>
    </source>
</evidence>
<reference evidence="6 7" key="1">
    <citation type="submission" date="2016-06" db="EMBL/GenBank/DDBJ databases">
        <authorList>
            <person name="Kjaerup R.B."/>
            <person name="Dalgaard T.S."/>
            <person name="Juul-Madsen H.R."/>
        </authorList>
    </citation>
    <scope>NUCLEOTIDE SEQUENCE [LARGE SCALE GENOMIC DNA]</scope>
    <source>
        <strain evidence="6 7">E152</strain>
    </source>
</reference>
<dbReference type="EMBL" id="LZJU01000211">
    <property type="protein sequence ID" value="OBH65556.1"/>
    <property type="molecule type" value="Genomic_DNA"/>
</dbReference>
<evidence type="ECO:0000256" key="1">
    <source>
        <dbReference type="ARBA" id="ARBA00023015"/>
    </source>
</evidence>
<dbReference type="InterPro" id="IPR050109">
    <property type="entry name" value="HTH-type_TetR-like_transc_reg"/>
</dbReference>
<dbReference type="Gene3D" id="1.10.357.10">
    <property type="entry name" value="Tetracycline Repressor, domain 2"/>
    <property type="match status" value="1"/>
</dbReference>
<evidence type="ECO:0000313" key="6">
    <source>
        <dbReference type="EMBL" id="OBH65556.1"/>
    </source>
</evidence>
<evidence type="ECO:0000256" key="3">
    <source>
        <dbReference type="ARBA" id="ARBA00023163"/>
    </source>
</evidence>
<evidence type="ECO:0000259" key="5">
    <source>
        <dbReference type="PROSITE" id="PS50977"/>
    </source>
</evidence>
<dbReference type="OrthoDB" id="4377220at2"/>
<dbReference type="Proteomes" id="UP000092389">
    <property type="component" value="Unassembled WGS sequence"/>
</dbReference>
<dbReference type="Pfam" id="PF00440">
    <property type="entry name" value="TetR_N"/>
    <property type="match status" value="1"/>
</dbReference>
<feature type="domain" description="HTH tetR-type" evidence="5">
    <location>
        <begin position="6"/>
        <end position="66"/>
    </location>
</feature>
<dbReference type="GO" id="GO:0003700">
    <property type="term" value="F:DNA-binding transcription factor activity"/>
    <property type="evidence" value="ECO:0007669"/>
    <property type="project" value="TreeGrafter"/>
</dbReference>
<gene>
    <name evidence="6" type="ORF">A5683_11845</name>
</gene>
<dbReference type="AlphaFoldDB" id="A0A1A2SN51"/>
<dbReference type="PANTHER" id="PTHR30055">
    <property type="entry name" value="HTH-TYPE TRANSCRIPTIONAL REGULATOR RUTR"/>
    <property type="match status" value="1"/>
</dbReference>
<protein>
    <submittedName>
        <fullName evidence="6">TetR family transcriptional regulator</fullName>
    </submittedName>
</protein>
<dbReference type="GO" id="GO:0000976">
    <property type="term" value="F:transcription cis-regulatory region binding"/>
    <property type="evidence" value="ECO:0007669"/>
    <property type="project" value="TreeGrafter"/>
</dbReference>
<sequence>MPRPRMHDPDVVLDAVEDLVARSGPSAVTIRAISSAVGVSNGAVYHTFTSRGGLMGQAWLRAGRRFLSVQTSLVDEAVGSGDQGGPIEAVVAAADAAVVFAEQFPGSSTLVLRVPREQVLADDVPDDVADELRRLDKHLVALMVRLAIAMWDRKDAGAVGAITSCVVDLPTALLLRRDRIESVTARAQLHAAVRAVLAVGPPPPRQQRG</sequence>
<keyword evidence="3" id="KW-0804">Transcription</keyword>
<dbReference type="PROSITE" id="PS50977">
    <property type="entry name" value="HTH_TETR_2"/>
    <property type="match status" value="1"/>
</dbReference>
<organism evidence="6 7">
    <name type="scientific">Mycobacterium mantenii</name>
    <dbReference type="NCBI Taxonomy" id="560555"/>
    <lineage>
        <taxon>Bacteria</taxon>
        <taxon>Bacillati</taxon>
        <taxon>Actinomycetota</taxon>
        <taxon>Actinomycetes</taxon>
        <taxon>Mycobacteriales</taxon>
        <taxon>Mycobacteriaceae</taxon>
        <taxon>Mycobacterium</taxon>
        <taxon>Mycobacterium avium complex (MAC)</taxon>
    </lineage>
</organism>
<name>A0A1A2SN51_MYCNT</name>
<dbReference type="InterPro" id="IPR009057">
    <property type="entry name" value="Homeodomain-like_sf"/>
</dbReference>
<accession>A0A1A2SN51</accession>
<keyword evidence="1" id="KW-0805">Transcription regulation</keyword>
<keyword evidence="2 4" id="KW-0238">DNA-binding</keyword>
<comment type="caution">
    <text evidence="6">The sequence shown here is derived from an EMBL/GenBank/DDBJ whole genome shotgun (WGS) entry which is preliminary data.</text>
</comment>
<dbReference type="SUPFAM" id="SSF46689">
    <property type="entry name" value="Homeodomain-like"/>
    <property type="match status" value="1"/>
</dbReference>
<dbReference type="RefSeq" id="WP_067914631.1">
    <property type="nucleotide sequence ID" value="NZ_LZJU01000211.1"/>
</dbReference>
<evidence type="ECO:0000256" key="4">
    <source>
        <dbReference type="PROSITE-ProRule" id="PRU00335"/>
    </source>
</evidence>
<dbReference type="InterPro" id="IPR001647">
    <property type="entry name" value="HTH_TetR"/>
</dbReference>
<dbReference type="PANTHER" id="PTHR30055:SF234">
    <property type="entry name" value="HTH-TYPE TRANSCRIPTIONAL REGULATOR BETI"/>
    <property type="match status" value="1"/>
</dbReference>
<proteinExistence type="predicted"/>
<feature type="DNA-binding region" description="H-T-H motif" evidence="4">
    <location>
        <begin position="29"/>
        <end position="48"/>
    </location>
</feature>